<keyword evidence="3" id="KW-1185">Reference proteome</keyword>
<dbReference type="EMBL" id="JXKH01000004">
    <property type="protein sequence ID" value="OJG18536.1"/>
    <property type="molecule type" value="Genomic_DNA"/>
</dbReference>
<evidence type="ECO:0000259" key="1">
    <source>
        <dbReference type="Pfam" id="PF04991"/>
    </source>
</evidence>
<evidence type="ECO:0000313" key="3">
    <source>
        <dbReference type="Proteomes" id="UP000181884"/>
    </source>
</evidence>
<dbReference type="PANTHER" id="PTHR43404:SF2">
    <property type="entry name" value="LIPOPOLYSACCHARIDE CHOLINEPHOSPHOTRANSFERASE LICD"/>
    <property type="match status" value="1"/>
</dbReference>
<dbReference type="RefSeq" id="WP_067394506.1">
    <property type="nucleotide sequence ID" value="NZ_JXKH01000004.1"/>
</dbReference>
<sequence>MKIELLQNEINSIFKEVRKICERHNLNYFAIGGTCLGAVRHAGFIPWDDDLDIALPRDDYEKLKYYLKLELPFPFELRDEKSIYYNEVVHSKVHKTTTTFIQENLKEYPERDSGIFIDIMPLDGIPEKNLSKKLFYLRLKVLLLLNRTQKFGYFSDNSKKSKFFAKITWPAKLFPKDFFLNLYLRLVKKYSFENASSSAFLWSFAMDRITFKTEDFRGYVETDFEDGTIRVPKGFDTYLRNQYGNYMELPSEENRVPSHKAEKIDIHNSYKYYRENLS</sequence>
<dbReference type="PANTHER" id="PTHR43404">
    <property type="entry name" value="LIPOPOLYSACCHARIDE CHOLINEPHOSPHOTRANSFERASE LICD"/>
    <property type="match status" value="1"/>
</dbReference>
<protein>
    <recommendedName>
        <fullName evidence="1">LicD/FKTN/FKRP nucleotidyltransferase domain-containing protein</fullName>
    </recommendedName>
</protein>
<gene>
    <name evidence="2" type="ORF">RU97_GL001933</name>
</gene>
<comment type="caution">
    <text evidence="2">The sequence shown here is derived from an EMBL/GenBank/DDBJ whole genome shotgun (WGS) entry which is preliminary data.</text>
</comment>
<proteinExistence type="predicted"/>
<dbReference type="AlphaFoldDB" id="A0A1L8RFH8"/>
<dbReference type="GO" id="GO:0009100">
    <property type="term" value="P:glycoprotein metabolic process"/>
    <property type="evidence" value="ECO:0007669"/>
    <property type="project" value="UniProtKB-ARBA"/>
</dbReference>
<feature type="domain" description="LicD/FKTN/FKRP nucleotidyltransferase" evidence="1">
    <location>
        <begin position="21"/>
        <end position="244"/>
    </location>
</feature>
<evidence type="ECO:0000313" key="2">
    <source>
        <dbReference type="EMBL" id="OJG18536.1"/>
    </source>
</evidence>
<dbReference type="Proteomes" id="UP000181884">
    <property type="component" value="Unassembled WGS sequence"/>
</dbReference>
<accession>A0A1L8RFH8</accession>
<dbReference type="InterPro" id="IPR052942">
    <property type="entry name" value="LPS_cholinephosphotransferase"/>
</dbReference>
<name>A0A1L8RFH8_9ENTE</name>
<dbReference type="STRING" id="214095.RU97_GL001933"/>
<organism evidence="2 3">
    <name type="scientific">Enterococcus canis</name>
    <dbReference type="NCBI Taxonomy" id="214095"/>
    <lineage>
        <taxon>Bacteria</taxon>
        <taxon>Bacillati</taxon>
        <taxon>Bacillota</taxon>
        <taxon>Bacilli</taxon>
        <taxon>Lactobacillales</taxon>
        <taxon>Enterococcaceae</taxon>
        <taxon>Enterococcus</taxon>
    </lineage>
</organism>
<dbReference type="InterPro" id="IPR007074">
    <property type="entry name" value="LicD/FKTN/FKRP_NTP_transf"/>
</dbReference>
<reference evidence="2 3" key="1">
    <citation type="submission" date="2014-12" db="EMBL/GenBank/DDBJ databases">
        <title>Draft genome sequences of 29 type strains of Enterococci.</title>
        <authorList>
            <person name="Zhong Z."/>
            <person name="Sun Z."/>
            <person name="Liu W."/>
            <person name="Zhang W."/>
            <person name="Zhang H."/>
        </authorList>
    </citation>
    <scope>NUCLEOTIDE SEQUENCE [LARGE SCALE GENOMIC DNA]</scope>
    <source>
        <strain evidence="2 3">DSM 17029</strain>
    </source>
</reference>
<dbReference type="Pfam" id="PF04991">
    <property type="entry name" value="LicD"/>
    <property type="match status" value="1"/>
</dbReference>